<comment type="function">
    <text evidence="8">Has an organic peroxide-dependent peroxidase activity.</text>
</comment>
<evidence type="ECO:0000256" key="10">
    <source>
        <dbReference type="PIRSR" id="PIRSR000296-2"/>
    </source>
</evidence>
<dbReference type="PANTHER" id="PTHR11465:SF9">
    <property type="entry name" value="CATALASE"/>
    <property type="match status" value="1"/>
</dbReference>
<dbReference type="OrthoDB" id="255727at2"/>
<feature type="binding site" description="axial binding residue" evidence="10">
    <location>
        <position position="320"/>
    </location>
    <ligand>
        <name>heme</name>
        <dbReference type="ChEBI" id="CHEBI:30413"/>
    </ligand>
    <ligandPart>
        <name>Fe</name>
        <dbReference type="ChEBI" id="CHEBI:18248"/>
    </ligandPart>
</feature>
<protein>
    <recommendedName>
        <fullName evidence="8">Catalase-related peroxidase</fullName>
        <ecNumber evidence="8">1.11.1.-</ecNumber>
    </recommendedName>
</protein>
<keyword evidence="3 8" id="KW-0575">Peroxidase</keyword>
<evidence type="ECO:0000256" key="3">
    <source>
        <dbReference type="ARBA" id="ARBA00022559"/>
    </source>
</evidence>
<evidence type="ECO:0000256" key="1">
    <source>
        <dbReference type="ARBA" id="ARBA00002974"/>
    </source>
</evidence>
<dbReference type="InterPro" id="IPR020835">
    <property type="entry name" value="Catalase_sf"/>
</dbReference>
<dbReference type="PROSITE" id="PS51402">
    <property type="entry name" value="CATALASE_3"/>
    <property type="match status" value="1"/>
</dbReference>
<evidence type="ECO:0000313" key="14">
    <source>
        <dbReference type="Proteomes" id="UP000297729"/>
    </source>
</evidence>
<evidence type="ECO:0000256" key="7">
    <source>
        <dbReference type="ARBA" id="ARBA00023004"/>
    </source>
</evidence>
<keyword evidence="4 8" id="KW-0349">Heme</keyword>
<dbReference type="GO" id="GO:0004096">
    <property type="term" value="F:catalase activity"/>
    <property type="evidence" value="ECO:0007669"/>
    <property type="project" value="InterPro"/>
</dbReference>
<evidence type="ECO:0000256" key="11">
    <source>
        <dbReference type="SAM" id="SignalP"/>
    </source>
</evidence>
<dbReference type="GO" id="GO:0005737">
    <property type="term" value="C:cytoplasm"/>
    <property type="evidence" value="ECO:0007669"/>
    <property type="project" value="TreeGrafter"/>
</dbReference>
<evidence type="ECO:0000313" key="13">
    <source>
        <dbReference type="EMBL" id="TFW18920.1"/>
    </source>
</evidence>
<feature type="chain" id="PRO_5021281639" description="Catalase-related peroxidase" evidence="11">
    <location>
        <begin position="26"/>
        <end position="329"/>
    </location>
</feature>
<dbReference type="Pfam" id="PF00199">
    <property type="entry name" value="Catalase"/>
    <property type="match status" value="1"/>
</dbReference>
<keyword evidence="11" id="KW-0732">Signal</keyword>
<dbReference type="EC" id="1.11.1.-" evidence="8"/>
<keyword evidence="7 8" id="KW-0408">Iron</keyword>
<dbReference type="EMBL" id="SPVG01000177">
    <property type="protein sequence ID" value="TFW18920.1"/>
    <property type="molecule type" value="Genomic_DNA"/>
</dbReference>
<dbReference type="SUPFAM" id="SSF56634">
    <property type="entry name" value="Heme-dependent catalase-like"/>
    <property type="match status" value="1"/>
</dbReference>
<name>A0A4Y9SFW9_9BURK</name>
<comment type="similarity">
    <text evidence="2 8">Belongs to the catalase family.</text>
</comment>
<comment type="caution">
    <text evidence="13">The sequence shown here is derived from an EMBL/GenBank/DDBJ whole genome shotgun (WGS) entry which is preliminary data.</text>
</comment>
<dbReference type="AlphaFoldDB" id="A0A4Y9SFW9"/>
<dbReference type="SMART" id="SM01060">
    <property type="entry name" value="Catalase"/>
    <property type="match status" value="1"/>
</dbReference>
<evidence type="ECO:0000259" key="12">
    <source>
        <dbReference type="SMART" id="SM01060"/>
    </source>
</evidence>
<keyword evidence="14" id="KW-1185">Reference proteome</keyword>
<dbReference type="PIRSF" id="PIRSF000296">
    <property type="entry name" value="SrpA"/>
    <property type="match status" value="1"/>
</dbReference>
<evidence type="ECO:0000256" key="9">
    <source>
        <dbReference type="PIRSR" id="PIRSR000296-1"/>
    </source>
</evidence>
<dbReference type="GO" id="GO:0046872">
    <property type="term" value="F:metal ion binding"/>
    <property type="evidence" value="ECO:0007669"/>
    <property type="project" value="UniProtKB-KW"/>
</dbReference>
<evidence type="ECO:0000256" key="4">
    <source>
        <dbReference type="ARBA" id="ARBA00022617"/>
    </source>
</evidence>
<evidence type="ECO:0000256" key="5">
    <source>
        <dbReference type="ARBA" id="ARBA00022723"/>
    </source>
</evidence>
<reference evidence="13 14" key="1">
    <citation type="submission" date="2019-03" db="EMBL/GenBank/DDBJ databases">
        <title>Draft Genome Sequence of Duganella callidus sp. nov., a Novel Duganella Species Isolated from Cultivated Soil.</title>
        <authorList>
            <person name="Raths R."/>
            <person name="Peta V."/>
            <person name="Bucking H."/>
        </authorList>
    </citation>
    <scope>NUCLEOTIDE SEQUENCE [LARGE SCALE GENOMIC DNA]</scope>
    <source>
        <strain evidence="13 14">DN04</strain>
    </source>
</reference>
<keyword evidence="5 8" id="KW-0479">Metal-binding</keyword>
<gene>
    <name evidence="13" type="ORF">E4L98_17030</name>
</gene>
<dbReference type="InterPro" id="IPR018028">
    <property type="entry name" value="Catalase"/>
</dbReference>
<dbReference type="Gene3D" id="2.40.180.10">
    <property type="entry name" value="Catalase core domain"/>
    <property type="match status" value="1"/>
</dbReference>
<evidence type="ECO:0000256" key="6">
    <source>
        <dbReference type="ARBA" id="ARBA00023002"/>
    </source>
</evidence>
<comment type="cofactor">
    <cofactor evidence="8">
        <name>heme</name>
        <dbReference type="ChEBI" id="CHEBI:30413"/>
    </cofactor>
</comment>
<feature type="active site" evidence="9">
    <location>
        <position position="56"/>
    </location>
</feature>
<sequence length="329" mass="35315">MPTTARMRSRSACSAACSTPGNCSAAVIMSAAPGLQALIEAMRSVYGEPGGQRAMHRRGYCAVGFFAPHPDIARIVDTPLLRDGPVPATVRFSVGGEADASEKSRSLRGMAVRLHGRPQDCDLVLISEPAFYAATPVSFLGYLQARVPDPATGRPDPRRLAAHDQAFPEAARHAARLAAHPAPASYATTPYFSNHALLFTDSGGKTRAVRLLVEPVAGVQYLSPWQEQRLPDAFLEGEMDERLLRGPIRFRLLAQLQGRDDPADDPSAEWQGAGKVPLGMLLISALADDDCDAMVFTPTRLPPGIAPGDDPILRARAEIYALASASRRR</sequence>
<dbReference type="InterPro" id="IPR011614">
    <property type="entry name" value="Catalase_core"/>
</dbReference>
<proteinExistence type="inferred from homology"/>
<evidence type="ECO:0000256" key="2">
    <source>
        <dbReference type="ARBA" id="ARBA00005329"/>
    </source>
</evidence>
<accession>A0A4Y9SFW9</accession>
<dbReference type="GO" id="GO:0042542">
    <property type="term" value="P:response to hydrogen peroxide"/>
    <property type="evidence" value="ECO:0007669"/>
    <property type="project" value="TreeGrafter"/>
</dbReference>
<dbReference type="GO" id="GO:0020037">
    <property type="term" value="F:heme binding"/>
    <property type="evidence" value="ECO:0007669"/>
    <property type="project" value="InterPro"/>
</dbReference>
<comment type="function">
    <text evidence="1">Decomposes hydrogen peroxide into water and oxygen; serves to protect cells from the toxic effects of hydrogen peroxide.</text>
</comment>
<dbReference type="Proteomes" id="UP000297729">
    <property type="component" value="Unassembled WGS sequence"/>
</dbReference>
<dbReference type="Gene3D" id="1.20.1280.120">
    <property type="match status" value="1"/>
</dbReference>
<feature type="signal peptide" evidence="11">
    <location>
        <begin position="1"/>
        <end position="25"/>
    </location>
</feature>
<keyword evidence="6 8" id="KW-0560">Oxidoreductase</keyword>
<organism evidence="13 14">
    <name type="scientific">Duganella callida</name>
    <dbReference type="NCBI Taxonomy" id="2561932"/>
    <lineage>
        <taxon>Bacteria</taxon>
        <taxon>Pseudomonadati</taxon>
        <taxon>Pseudomonadota</taxon>
        <taxon>Betaproteobacteria</taxon>
        <taxon>Burkholderiales</taxon>
        <taxon>Oxalobacteraceae</taxon>
        <taxon>Telluria group</taxon>
        <taxon>Duganella</taxon>
    </lineage>
</organism>
<dbReference type="PANTHER" id="PTHR11465">
    <property type="entry name" value="CATALASE"/>
    <property type="match status" value="1"/>
</dbReference>
<feature type="domain" description="Catalase core" evidence="12">
    <location>
        <begin position="12"/>
        <end position="329"/>
    </location>
</feature>
<dbReference type="GO" id="GO:0042744">
    <property type="term" value="P:hydrogen peroxide catabolic process"/>
    <property type="evidence" value="ECO:0007669"/>
    <property type="project" value="TreeGrafter"/>
</dbReference>
<dbReference type="InterPro" id="IPR024168">
    <property type="entry name" value="Catalase_SrpA-type_pred"/>
</dbReference>
<evidence type="ECO:0000256" key="8">
    <source>
        <dbReference type="PIRNR" id="PIRNR000296"/>
    </source>
</evidence>